<evidence type="ECO:0000256" key="2">
    <source>
        <dbReference type="SAM" id="Phobius"/>
    </source>
</evidence>
<dbReference type="OrthoDB" id="9033963at2"/>
<feature type="transmembrane region" description="Helical" evidence="2">
    <location>
        <begin position="127"/>
        <end position="146"/>
    </location>
</feature>
<feature type="compositionally biased region" description="Polar residues" evidence="1">
    <location>
        <begin position="186"/>
        <end position="196"/>
    </location>
</feature>
<keyword evidence="2" id="KW-0472">Membrane</keyword>
<feature type="region of interest" description="Disordered" evidence="1">
    <location>
        <begin position="165"/>
        <end position="276"/>
    </location>
</feature>
<dbReference type="KEGG" id="bac:BamMC406_0902"/>
<dbReference type="AlphaFoldDB" id="B1YV10"/>
<dbReference type="RefSeq" id="WP_012363329.1">
    <property type="nucleotide sequence ID" value="NC_010551.1"/>
</dbReference>
<gene>
    <name evidence="3" type="ordered locus">BamMC406_0902</name>
</gene>
<feature type="compositionally biased region" description="Low complexity" evidence="1">
    <location>
        <begin position="203"/>
        <end position="218"/>
    </location>
</feature>
<evidence type="ECO:0000313" key="3">
    <source>
        <dbReference type="EMBL" id="ACB63393.1"/>
    </source>
</evidence>
<feature type="compositionally biased region" description="Polar residues" evidence="1">
    <location>
        <begin position="170"/>
        <end position="179"/>
    </location>
</feature>
<keyword evidence="2" id="KW-1133">Transmembrane helix</keyword>
<dbReference type="HOGENOM" id="CLU_073538_0_0_4"/>
<organism evidence="3 4">
    <name type="scientific">Burkholderia ambifaria (strain MC40-6)</name>
    <dbReference type="NCBI Taxonomy" id="398577"/>
    <lineage>
        <taxon>Bacteria</taxon>
        <taxon>Pseudomonadati</taxon>
        <taxon>Pseudomonadota</taxon>
        <taxon>Betaproteobacteria</taxon>
        <taxon>Burkholderiales</taxon>
        <taxon>Burkholderiaceae</taxon>
        <taxon>Burkholderia</taxon>
        <taxon>Burkholderia cepacia complex</taxon>
    </lineage>
</organism>
<keyword evidence="2" id="KW-0812">Transmembrane</keyword>
<dbReference type="EMBL" id="CP001025">
    <property type="protein sequence ID" value="ACB63393.1"/>
    <property type="molecule type" value="Genomic_DNA"/>
</dbReference>
<evidence type="ECO:0000256" key="1">
    <source>
        <dbReference type="SAM" id="MobiDB-lite"/>
    </source>
</evidence>
<evidence type="ECO:0000313" key="4">
    <source>
        <dbReference type="Proteomes" id="UP000001680"/>
    </source>
</evidence>
<protein>
    <submittedName>
        <fullName evidence="3">Uncharacterized protein</fullName>
    </submittedName>
</protein>
<name>B1YV10_BURA4</name>
<proteinExistence type="predicted"/>
<sequence>MSDLRRRHFRAAAGTVARVARRTALMTASPLVPVQGALARPRVAPLDHMPSFGHEWRFRPGKYCLATLTTSCISVDRPHRACHWQPLTATASASASTSASAGSAVVSATVIGRRCRAIAGSRRDRRAMFAISWSIGALGIIGWLIAAHESPADFTPVPAIRISDGAPGHATSSTGSAQVAQLRPGASTNASLQRTESAPVAKATALPPATRHAAARPASLRPKATSGVRRTGIVLPASPHQTNGPRKTAARPPVLSDTAGTRDRLAPVPRATDARDTFGDPLTLIAMANALRGTPPARSAHAPAAGFDWTSQLSHRRLTDAPDAFAR</sequence>
<accession>B1YV10</accession>
<reference evidence="4" key="1">
    <citation type="submission" date="2008-04" db="EMBL/GenBank/DDBJ databases">
        <title>Complete sequence of chromosome 1 of Burkholderia ambifaria MC40-6.</title>
        <authorList>
            <person name="Copeland A."/>
            <person name="Lucas S."/>
            <person name="Lapidus A."/>
            <person name="Glavina del Rio T."/>
            <person name="Dalin E."/>
            <person name="Tice H."/>
            <person name="Pitluck S."/>
            <person name="Chain P."/>
            <person name="Malfatti S."/>
            <person name="Shin M."/>
            <person name="Vergez L."/>
            <person name="Lang D."/>
            <person name="Schmutz J."/>
            <person name="Larimer F."/>
            <person name="Land M."/>
            <person name="Hauser L."/>
            <person name="Kyrpides N."/>
            <person name="Lykidis A."/>
            <person name="Ramette A."/>
            <person name="Konstantinidis K."/>
            <person name="Tiedje J."/>
            <person name="Richardson P."/>
        </authorList>
    </citation>
    <scope>NUCLEOTIDE SEQUENCE [LARGE SCALE GENOMIC DNA]</scope>
    <source>
        <strain evidence="4">MC40-6</strain>
    </source>
</reference>
<dbReference type="Proteomes" id="UP000001680">
    <property type="component" value="Chromosome 1"/>
</dbReference>